<evidence type="ECO:0000256" key="17">
    <source>
        <dbReference type="RuleBase" id="RU003801"/>
    </source>
</evidence>
<dbReference type="PROSITE" id="PS00440">
    <property type="entry name" value="ACYLTRANSF_C_2"/>
    <property type="match status" value="1"/>
</dbReference>
<gene>
    <name evidence="21" type="ORF">GBAR_LOCUS20737</name>
</gene>
<evidence type="ECO:0000256" key="16">
    <source>
        <dbReference type="PIRSR" id="PIRSR600542-1"/>
    </source>
</evidence>
<dbReference type="GO" id="GO:0006631">
    <property type="term" value="P:fatty acid metabolic process"/>
    <property type="evidence" value="ECO:0007669"/>
    <property type="project" value="UniProtKB-KW"/>
</dbReference>
<evidence type="ECO:0000256" key="3">
    <source>
        <dbReference type="ARBA" id="ARBA00005005"/>
    </source>
</evidence>
<comment type="caution">
    <text evidence="21">The sequence shown here is derived from an EMBL/GenBank/DDBJ whole genome shotgun (WGS) entry which is preliminary data.</text>
</comment>
<dbReference type="AlphaFoldDB" id="A0AA35SWP2"/>
<dbReference type="InterPro" id="IPR032476">
    <property type="entry name" value="CPT_N"/>
</dbReference>
<feature type="active site" description="Proton acceptor" evidence="16">
    <location>
        <position position="475"/>
    </location>
</feature>
<keyword evidence="10 18" id="KW-1133">Transmembrane helix</keyword>
<evidence type="ECO:0000259" key="19">
    <source>
        <dbReference type="Pfam" id="PF00755"/>
    </source>
</evidence>
<comment type="pathway">
    <text evidence="3">Lipid metabolism; fatty acid beta-oxidation.</text>
</comment>
<evidence type="ECO:0000256" key="12">
    <source>
        <dbReference type="ARBA" id="ARBA00023128"/>
    </source>
</evidence>
<keyword evidence="7 17" id="KW-0808">Transferase</keyword>
<dbReference type="SUPFAM" id="SSF52777">
    <property type="entry name" value="CoA-dependent acyltransferases"/>
    <property type="match status" value="2"/>
</dbReference>
<evidence type="ECO:0000256" key="11">
    <source>
        <dbReference type="ARBA" id="ARBA00023098"/>
    </source>
</evidence>
<feature type="transmembrane region" description="Helical" evidence="18">
    <location>
        <begin position="48"/>
        <end position="73"/>
    </location>
</feature>
<keyword evidence="13 18" id="KW-0472">Membrane</keyword>
<accession>A0AA35SWP2</accession>
<reference evidence="21" key="1">
    <citation type="submission" date="2023-03" db="EMBL/GenBank/DDBJ databases">
        <authorList>
            <person name="Steffen K."/>
            <person name="Cardenas P."/>
        </authorList>
    </citation>
    <scope>NUCLEOTIDE SEQUENCE</scope>
</reference>
<keyword evidence="14 17" id="KW-0012">Acyltransferase</keyword>
<evidence type="ECO:0000256" key="14">
    <source>
        <dbReference type="ARBA" id="ARBA00023315"/>
    </source>
</evidence>
<dbReference type="Gene3D" id="3.30.559.10">
    <property type="entry name" value="Chloramphenicol acetyltransferase-like domain"/>
    <property type="match status" value="1"/>
</dbReference>
<evidence type="ECO:0000256" key="1">
    <source>
        <dbReference type="ARBA" id="ARBA00004141"/>
    </source>
</evidence>
<evidence type="ECO:0000256" key="10">
    <source>
        <dbReference type="ARBA" id="ARBA00022989"/>
    </source>
</evidence>
<feature type="domain" description="Carnitine O-palmitoyltransferase N-terminal" evidence="20">
    <location>
        <begin position="1"/>
        <end position="47"/>
    </location>
</feature>
<dbReference type="GO" id="GO:0004095">
    <property type="term" value="F:carnitine O-palmitoyltransferase activity"/>
    <property type="evidence" value="ECO:0007669"/>
    <property type="project" value="UniProtKB-EC"/>
</dbReference>
<evidence type="ECO:0000256" key="6">
    <source>
        <dbReference type="ARBA" id="ARBA00022448"/>
    </source>
</evidence>
<dbReference type="InterPro" id="IPR023213">
    <property type="entry name" value="CAT-like_dom_sf"/>
</dbReference>
<dbReference type="Gene3D" id="6.10.250.1760">
    <property type="match status" value="1"/>
</dbReference>
<dbReference type="GO" id="GO:0031966">
    <property type="term" value="C:mitochondrial membrane"/>
    <property type="evidence" value="ECO:0007669"/>
    <property type="project" value="UniProtKB-SubCell"/>
</dbReference>
<evidence type="ECO:0000256" key="15">
    <source>
        <dbReference type="ARBA" id="ARBA00048480"/>
    </source>
</evidence>
<proteinExistence type="inferred from homology"/>
<comment type="subcellular location">
    <subcellularLocation>
        <location evidence="1">Membrane</location>
        <topology evidence="1">Multi-pass membrane protein</topology>
    </subcellularLocation>
    <subcellularLocation>
        <location evidence="2">Mitochondrion membrane</location>
    </subcellularLocation>
</comment>
<dbReference type="GO" id="GO:0009437">
    <property type="term" value="P:carnitine metabolic process"/>
    <property type="evidence" value="ECO:0007669"/>
    <property type="project" value="TreeGrafter"/>
</dbReference>
<evidence type="ECO:0000256" key="5">
    <source>
        <dbReference type="ARBA" id="ARBA00013243"/>
    </source>
</evidence>
<evidence type="ECO:0000313" key="21">
    <source>
        <dbReference type="EMBL" id="CAI8037064.1"/>
    </source>
</evidence>
<feature type="domain" description="Choline/carnitine acyltransferase" evidence="19">
    <location>
        <begin position="174"/>
        <end position="756"/>
    </location>
</feature>
<dbReference type="EC" id="2.3.1.21" evidence="5"/>
<feature type="transmembrane region" description="Helical" evidence="18">
    <location>
        <begin position="93"/>
        <end position="120"/>
    </location>
</feature>
<evidence type="ECO:0000256" key="2">
    <source>
        <dbReference type="ARBA" id="ARBA00004325"/>
    </source>
</evidence>
<evidence type="ECO:0000313" key="22">
    <source>
        <dbReference type="Proteomes" id="UP001174909"/>
    </source>
</evidence>
<dbReference type="PANTHER" id="PTHR22589:SF31">
    <property type="entry name" value="CARNITINE O-PALMITOYLTRANSFERASE"/>
    <property type="match status" value="1"/>
</dbReference>
<evidence type="ECO:0000256" key="18">
    <source>
        <dbReference type="SAM" id="Phobius"/>
    </source>
</evidence>
<protein>
    <recommendedName>
        <fullName evidence="5">carnitine O-palmitoyltransferase</fullName>
        <ecNumber evidence="5">2.3.1.21</ecNumber>
    </recommendedName>
</protein>
<keyword evidence="6" id="KW-0813">Transport</keyword>
<evidence type="ECO:0000256" key="8">
    <source>
        <dbReference type="ARBA" id="ARBA00022692"/>
    </source>
</evidence>
<keyword evidence="22" id="KW-1185">Reference proteome</keyword>
<keyword evidence="9" id="KW-0276">Fatty acid metabolism</keyword>
<keyword evidence="11" id="KW-0443">Lipid metabolism</keyword>
<dbReference type="Pfam" id="PF00755">
    <property type="entry name" value="Carn_acyltransf"/>
    <property type="match status" value="1"/>
</dbReference>
<evidence type="ECO:0000256" key="9">
    <source>
        <dbReference type="ARBA" id="ARBA00022832"/>
    </source>
</evidence>
<evidence type="ECO:0000256" key="4">
    <source>
        <dbReference type="ARBA" id="ARBA00005232"/>
    </source>
</evidence>
<dbReference type="PANTHER" id="PTHR22589">
    <property type="entry name" value="CARNITINE O-ACYLTRANSFERASE"/>
    <property type="match status" value="1"/>
</dbReference>
<evidence type="ECO:0000256" key="13">
    <source>
        <dbReference type="ARBA" id="ARBA00023136"/>
    </source>
</evidence>
<dbReference type="Proteomes" id="UP001174909">
    <property type="component" value="Unassembled WGS sequence"/>
</dbReference>
<dbReference type="FunFam" id="3.30.559.10:FF:000002">
    <property type="entry name" value="carnitine O-palmitoyltransferase 1, liver isoform"/>
    <property type="match status" value="1"/>
</dbReference>
<dbReference type="GO" id="GO:0015909">
    <property type="term" value="P:long-chain fatty acid transport"/>
    <property type="evidence" value="ECO:0007669"/>
    <property type="project" value="UniProtKB-ARBA"/>
</dbReference>
<keyword evidence="8 18" id="KW-0812">Transmembrane</keyword>
<comment type="similarity">
    <text evidence="4 17">Belongs to the carnitine/choline acetyltransferase family.</text>
</comment>
<dbReference type="InterPro" id="IPR000542">
    <property type="entry name" value="Carn_acyl_trans"/>
</dbReference>
<dbReference type="Pfam" id="PF16484">
    <property type="entry name" value="CPT_N"/>
    <property type="match status" value="1"/>
</dbReference>
<dbReference type="FunFam" id="3.30.559.70:FF:000001">
    <property type="entry name" value="Carnitine O-palmitoyltransferase 1, liver isoform"/>
    <property type="match status" value="1"/>
</dbReference>
<sequence length="772" mass="87742">MAEAHQAVAFQFAITDEGISLHFDREAVKSALRSYFRGHGKKILRLRAAIYSGVFPASPVSLVVILALVTGLWLAGYDLSLGVFPALLSLARWIGYSGTYLTIIFLLSYSIFLWTLFSYLQQFTLKLLLMYKGFMFEPRGKPSLVTQLWFKSVQIVTGRQRPQLYSYQRSLPRLPVPRLKDTCRRYLQSARALLNDDEYREMEGLVKDFQEGPGKKMNAYLYLKSWWANNYVTDWWEQYVYLHGRSSIMINSNYYACDNSGFSLTSLPAARAGLICHIQARLKDKIETERLAPLVSNGIPLCSAQFERTFGTTRIPGIEADKLVHRPGAASNHVVVYKSGRWYCISLYHKKKLLTPVDLEWTMEQIMEDSDAELRPGEEHLAALTAADRKSWAEMREKYFMTGVNRTSMEILEKAAFMIMFDDLEPSLYVENGDNTALTQYCKSLFHGNGYTRWFDKSVSVIIYKNGKLGINAEHCWADAPIVGYNLEHSCTLEHTIGYRGDGHNKGEVQYSVKPRRLEWDLPPEAVSRIEVELATAQASIANLDLYVLHHDMFGKGVIKRMGISPDGFIQMALQLAYYKDTGGSFCLTYEASMTMLFLEGRTETVRPVTVESTTFIRAMCNPDSDDKERKQLLQKAVDKHSLLYKLAMAGKGMDRHLFCLYVISKYLKIESPFLAKVLGEPWRLSTSQTPAQQTGKLDYNNNPELISPGGGFGPVTEKGYGVSYIIQGDYHIYFHVSSFKSALNTDSARFANLIKESMSDMRELFLDSLQK</sequence>
<dbReference type="InterPro" id="IPR039551">
    <property type="entry name" value="Cho/carn_acyl_trans"/>
</dbReference>
<organism evidence="21 22">
    <name type="scientific">Geodia barretti</name>
    <name type="common">Barrett's horny sponge</name>
    <dbReference type="NCBI Taxonomy" id="519541"/>
    <lineage>
        <taxon>Eukaryota</taxon>
        <taxon>Metazoa</taxon>
        <taxon>Porifera</taxon>
        <taxon>Demospongiae</taxon>
        <taxon>Heteroscleromorpha</taxon>
        <taxon>Tetractinellida</taxon>
        <taxon>Astrophorina</taxon>
        <taxon>Geodiidae</taxon>
        <taxon>Geodia</taxon>
    </lineage>
</organism>
<dbReference type="InterPro" id="IPR042231">
    <property type="entry name" value="Cho/carn_acyl_trans_2"/>
</dbReference>
<evidence type="ECO:0000256" key="7">
    <source>
        <dbReference type="ARBA" id="ARBA00022679"/>
    </source>
</evidence>
<keyword evidence="12" id="KW-0496">Mitochondrion</keyword>
<dbReference type="EMBL" id="CASHTH010002910">
    <property type="protein sequence ID" value="CAI8037064.1"/>
    <property type="molecule type" value="Genomic_DNA"/>
</dbReference>
<name>A0AA35SWP2_GEOBA</name>
<comment type="catalytic activity">
    <reaction evidence="15">
        <text>(R)-carnitine + hexadecanoyl-CoA = O-hexadecanoyl-(R)-carnitine + CoA</text>
        <dbReference type="Rhea" id="RHEA:12661"/>
        <dbReference type="ChEBI" id="CHEBI:16347"/>
        <dbReference type="ChEBI" id="CHEBI:17490"/>
        <dbReference type="ChEBI" id="CHEBI:57287"/>
        <dbReference type="ChEBI" id="CHEBI:57379"/>
        <dbReference type="EC" id="2.3.1.21"/>
    </reaction>
    <physiologicalReaction direction="left-to-right" evidence="15">
        <dbReference type="Rhea" id="RHEA:12662"/>
    </physiologicalReaction>
</comment>
<dbReference type="Gene3D" id="3.30.559.70">
    <property type="entry name" value="Choline/Carnitine o-acyltransferase, domain 2"/>
    <property type="match status" value="1"/>
</dbReference>
<evidence type="ECO:0000259" key="20">
    <source>
        <dbReference type="Pfam" id="PF16484"/>
    </source>
</evidence>